<dbReference type="Gene3D" id="1.10.10.60">
    <property type="entry name" value="Homeodomain-like"/>
    <property type="match status" value="1"/>
</dbReference>
<comment type="caution">
    <text evidence="10">The sequence shown here is derived from an EMBL/GenBank/DDBJ whole genome shotgun (WGS) entry which is preliminary data.</text>
</comment>
<reference evidence="10 11" key="1">
    <citation type="submission" date="2022-08" db="EMBL/GenBank/DDBJ databases">
        <title>Proteogenomics of the novel Dehalobacterium formicoaceticum strain EZ94 highlights a key role of methyltransferases during anaerobic dichloromethane degradation.</title>
        <authorList>
            <person name="Wasmund K."/>
        </authorList>
    </citation>
    <scope>NUCLEOTIDE SEQUENCE [LARGE SCALE GENOMIC DNA]</scope>
    <source>
        <strain evidence="10 11">EZ94</strain>
    </source>
</reference>
<name>A0ABT1Y0M0_9FIRM</name>
<dbReference type="Gene3D" id="1.10.8.60">
    <property type="match status" value="1"/>
</dbReference>
<dbReference type="PROSITE" id="PS50110">
    <property type="entry name" value="RESPONSE_REGULATORY"/>
    <property type="match status" value="1"/>
</dbReference>
<dbReference type="PANTHER" id="PTHR32071">
    <property type="entry name" value="TRANSCRIPTIONAL REGULATORY PROTEIN"/>
    <property type="match status" value="1"/>
</dbReference>
<comment type="function">
    <text evidence="6">May play the central regulatory role in sporulation. It may be an element of the effector pathway responsible for the activation of sporulation genes in response to nutritional stress. Spo0A may act in concert with spo0H (a sigma factor) to control the expression of some genes that are critical to the sporulation process.</text>
</comment>
<keyword evidence="11" id="KW-1185">Reference proteome</keyword>
<dbReference type="SUPFAM" id="SSF46689">
    <property type="entry name" value="Homeodomain-like"/>
    <property type="match status" value="1"/>
</dbReference>
<evidence type="ECO:0000313" key="10">
    <source>
        <dbReference type="EMBL" id="MCR6544066.1"/>
    </source>
</evidence>
<keyword evidence="2" id="KW-0547">Nucleotide-binding</keyword>
<evidence type="ECO:0000256" key="6">
    <source>
        <dbReference type="ARBA" id="ARBA00024867"/>
    </source>
</evidence>
<dbReference type="Gene3D" id="3.40.50.300">
    <property type="entry name" value="P-loop containing nucleotide triphosphate hydrolases"/>
    <property type="match status" value="1"/>
</dbReference>
<dbReference type="Pfam" id="PF25601">
    <property type="entry name" value="AAA_lid_14"/>
    <property type="match status" value="1"/>
</dbReference>
<feature type="modified residue" description="4-aspartylphosphate" evidence="7">
    <location>
        <position position="58"/>
    </location>
</feature>
<keyword evidence="3" id="KW-0067">ATP-binding</keyword>
<dbReference type="InterPro" id="IPR025944">
    <property type="entry name" value="Sigma_54_int_dom_CS"/>
</dbReference>
<dbReference type="SMART" id="SM00448">
    <property type="entry name" value="REC"/>
    <property type="match status" value="1"/>
</dbReference>
<evidence type="ECO:0000259" key="8">
    <source>
        <dbReference type="PROSITE" id="PS50045"/>
    </source>
</evidence>
<evidence type="ECO:0000256" key="4">
    <source>
        <dbReference type="ARBA" id="ARBA00023015"/>
    </source>
</evidence>
<evidence type="ECO:0000259" key="9">
    <source>
        <dbReference type="PROSITE" id="PS50110"/>
    </source>
</evidence>
<dbReference type="PRINTS" id="PR01590">
    <property type="entry name" value="HTHFIS"/>
</dbReference>
<dbReference type="CDD" id="cd00009">
    <property type="entry name" value="AAA"/>
    <property type="match status" value="1"/>
</dbReference>
<keyword evidence="7" id="KW-0597">Phosphoprotein</keyword>
<dbReference type="CDD" id="cd00156">
    <property type="entry name" value="REC"/>
    <property type="match status" value="1"/>
</dbReference>
<dbReference type="EMBL" id="JANPWE010000001">
    <property type="protein sequence ID" value="MCR6544066.1"/>
    <property type="molecule type" value="Genomic_DNA"/>
</dbReference>
<dbReference type="InterPro" id="IPR011006">
    <property type="entry name" value="CheY-like_superfamily"/>
</dbReference>
<dbReference type="Proteomes" id="UP001524944">
    <property type="component" value="Unassembled WGS sequence"/>
</dbReference>
<dbReference type="InterPro" id="IPR009057">
    <property type="entry name" value="Homeodomain-like_sf"/>
</dbReference>
<sequence>MKINNRPFRVLVVDDEPDYREVLELMLKEAGCQIETAASAFEALDKLRKRSFDLVLTDLMMAGMDGIELLEKIRHEHGALKVIIITGYGTIENAVAAMKKGAYSYFIKGNDPDELIKVINNIKGGDMEVQEHSDKTAAPNDFPSFVLSTNNDQFRKVMDIAKRAAQSNVNILILGESGVGKEIFAQYIHQCSSRSAESFVPVHCQAFAEGLLESELFGHEKGAFTGAIERRKGRFEAAIGGTLFLDEVGDIPLSTQVKLLRAIENRRIERLGSNESIPVDFRLISATHKDLTQEIIDGNFREDFFYRLSTITIDIPPLRSRKEDLPILIDFFMKKSQKEHNIIVTNIEPAVRRFLLYYDYPGNIRELKNIIERLVVLSRDGVIYYGDLPEIKSDPRDEGQGNIIHLREMRRKVEANYIEKVLGTCNHNISEAARVLGISRRQLFNKITDYGIK</sequence>
<feature type="domain" description="Sigma-54 factor interaction" evidence="8">
    <location>
        <begin position="147"/>
        <end position="376"/>
    </location>
</feature>
<evidence type="ECO:0000256" key="3">
    <source>
        <dbReference type="ARBA" id="ARBA00022840"/>
    </source>
</evidence>
<proteinExistence type="predicted"/>
<dbReference type="SUPFAM" id="SSF52540">
    <property type="entry name" value="P-loop containing nucleoside triphosphate hydrolases"/>
    <property type="match status" value="1"/>
</dbReference>
<protein>
    <recommendedName>
        <fullName evidence="1">Stage 0 sporulation protein A homolog</fullName>
    </recommendedName>
</protein>
<dbReference type="InterPro" id="IPR001789">
    <property type="entry name" value="Sig_transdc_resp-reg_receiver"/>
</dbReference>
<dbReference type="PROSITE" id="PS00675">
    <property type="entry name" value="SIGMA54_INTERACT_1"/>
    <property type="match status" value="1"/>
</dbReference>
<dbReference type="InterPro" id="IPR058031">
    <property type="entry name" value="AAA_lid_NorR"/>
</dbReference>
<dbReference type="Pfam" id="PF00072">
    <property type="entry name" value="Response_reg"/>
    <property type="match status" value="1"/>
</dbReference>
<dbReference type="RefSeq" id="WP_257911568.1">
    <property type="nucleotide sequence ID" value="NZ_JANPWE010000001.1"/>
</dbReference>
<dbReference type="Gene3D" id="3.40.50.2300">
    <property type="match status" value="1"/>
</dbReference>
<dbReference type="PROSITE" id="PS50045">
    <property type="entry name" value="SIGMA54_INTERACT_4"/>
    <property type="match status" value="1"/>
</dbReference>
<evidence type="ECO:0000313" key="11">
    <source>
        <dbReference type="Proteomes" id="UP001524944"/>
    </source>
</evidence>
<feature type="domain" description="Response regulatory" evidence="9">
    <location>
        <begin position="9"/>
        <end position="123"/>
    </location>
</feature>
<dbReference type="SMART" id="SM00382">
    <property type="entry name" value="AAA"/>
    <property type="match status" value="1"/>
</dbReference>
<gene>
    <name evidence="10" type="ORF">NVS47_00775</name>
</gene>
<dbReference type="PROSITE" id="PS00688">
    <property type="entry name" value="SIGMA54_INTERACT_3"/>
    <property type="match status" value="1"/>
</dbReference>
<dbReference type="InterPro" id="IPR002078">
    <property type="entry name" value="Sigma_54_int"/>
</dbReference>
<organism evidence="10 11">
    <name type="scientific">Dehalobacterium formicoaceticum</name>
    <dbReference type="NCBI Taxonomy" id="51515"/>
    <lineage>
        <taxon>Bacteria</taxon>
        <taxon>Bacillati</taxon>
        <taxon>Bacillota</taxon>
        <taxon>Clostridia</taxon>
        <taxon>Eubacteriales</taxon>
        <taxon>Peptococcaceae</taxon>
        <taxon>Dehalobacterium</taxon>
    </lineage>
</organism>
<dbReference type="SUPFAM" id="SSF52172">
    <property type="entry name" value="CheY-like"/>
    <property type="match status" value="1"/>
</dbReference>
<evidence type="ECO:0000256" key="2">
    <source>
        <dbReference type="ARBA" id="ARBA00022741"/>
    </source>
</evidence>
<dbReference type="InterPro" id="IPR027417">
    <property type="entry name" value="P-loop_NTPase"/>
</dbReference>
<dbReference type="InterPro" id="IPR025662">
    <property type="entry name" value="Sigma_54_int_dom_ATP-bd_1"/>
</dbReference>
<keyword evidence="5" id="KW-0804">Transcription</keyword>
<accession>A0ABT1Y0M0</accession>
<dbReference type="InterPro" id="IPR003593">
    <property type="entry name" value="AAA+_ATPase"/>
</dbReference>
<keyword evidence="4" id="KW-0805">Transcription regulation</keyword>
<evidence type="ECO:0000256" key="5">
    <source>
        <dbReference type="ARBA" id="ARBA00023163"/>
    </source>
</evidence>
<evidence type="ECO:0000256" key="7">
    <source>
        <dbReference type="PROSITE-ProRule" id="PRU00169"/>
    </source>
</evidence>
<dbReference type="Pfam" id="PF00158">
    <property type="entry name" value="Sigma54_activat"/>
    <property type="match status" value="1"/>
</dbReference>
<dbReference type="Pfam" id="PF02954">
    <property type="entry name" value="HTH_8"/>
    <property type="match status" value="1"/>
</dbReference>
<evidence type="ECO:0000256" key="1">
    <source>
        <dbReference type="ARBA" id="ARBA00018672"/>
    </source>
</evidence>
<dbReference type="InterPro" id="IPR002197">
    <property type="entry name" value="HTH_Fis"/>
</dbReference>